<evidence type="ECO:0000313" key="1">
    <source>
        <dbReference type="EMBL" id="CAC5393135.1"/>
    </source>
</evidence>
<dbReference type="OrthoDB" id="3254696at2759"/>
<keyword evidence="2" id="KW-1185">Reference proteome</keyword>
<gene>
    <name evidence="1" type="ORF">MCOR_28020</name>
</gene>
<accession>A0A6J8C9R1</accession>
<dbReference type="GO" id="GO:0015074">
    <property type="term" value="P:DNA integration"/>
    <property type="evidence" value="ECO:0007669"/>
    <property type="project" value="InterPro"/>
</dbReference>
<evidence type="ECO:0000313" key="2">
    <source>
        <dbReference type="Proteomes" id="UP000507470"/>
    </source>
</evidence>
<sequence>MSQTITLGEEMQIMITDLLKFIAQQLVYHSEVQVSLCGFNPDHYNGHSLRIGAATTASKAHIEDHLVKVLGLWSSDSYCRVGENQNILSNFEKNFQDTKHSIVEQEESLIAETKSRTMKITEDLEDKKKTIENIMLQDMKKDRKRNSTCILEERMYCRGPKTTQK</sequence>
<reference evidence="1 2" key="1">
    <citation type="submission" date="2020-06" db="EMBL/GenBank/DDBJ databases">
        <authorList>
            <person name="Li R."/>
            <person name="Bekaert M."/>
        </authorList>
    </citation>
    <scope>NUCLEOTIDE SEQUENCE [LARGE SCALE GENOMIC DNA]</scope>
    <source>
        <strain evidence="2">wild</strain>
    </source>
</reference>
<dbReference type="Gene3D" id="1.10.443.10">
    <property type="entry name" value="Intergrase catalytic core"/>
    <property type="match status" value="1"/>
</dbReference>
<name>A0A6J8C9R1_MYTCO</name>
<dbReference type="InterPro" id="IPR013762">
    <property type="entry name" value="Integrase-like_cat_sf"/>
</dbReference>
<dbReference type="GO" id="GO:0006310">
    <property type="term" value="P:DNA recombination"/>
    <property type="evidence" value="ECO:0007669"/>
    <property type="project" value="InterPro"/>
</dbReference>
<proteinExistence type="predicted"/>
<dbReference type="InterPro" id="IPR052925">
    <property type="entry name" value="Phage_Integrase-like_Recomb"/>
</dbReference>
<dbReference type="Proteomes" id="UP000507470">
    <property type="component" value="Unassembled WGS sequence"/>
</dbReference>
<dbReference type="PANTHER" id="PTHR34605:SF3">
    <property type="entry name" value="P CELL-TYPE AGGLUTINATION PROTEIN MAP4-LIKE-RELATED"/>
    <property type="match status" value="1"/>
</dbReference>
<dbReference type="PANTHER" id="PTHR34605">
    <property type="entry name" value="PHAGE_INTEGRASE DOMAIN-CONTAINING PROTEIN"/>
    <property type="match status" value="1"/>
</dbReference>
<dbReference type="EMBL" id="CACVKT020005120">
    <property type="protein sequence ID" value="CAC5393135.1"/>
    <property type="molecule type" value="Genomic_DNA"/>
</dbReference>
<dbReference type="GO" id="GO:0003677">
    <property type="term" value="F:DNA binding"/>
    <property type="evidence" value="ECO:0007669"/>
    <property type="project" value="InterPro"/>
</dbReference>
<organism evidence="1 2">
    <name type="scientific">Mytilus coruscus</name>
    <name type="common">Sea mussel</name>
    <dbReference type="NCBI Taxonomy" id="42192"/>
    <lineage>
        <taxon>Eukaryota</taxon>
        <taxon>Metazoa</taxon>
        <taxon>Spiralia</taxon>
        <taxon>Lophotrochozoa</taxon>
        <taxon>Mollusca</taxon>
        <taxon>Bivalvia</taxon>
        <taxon>Autobranchia</taxon>
        <taxon>Pteriomorphia</taxon>
        <taxon>Mytilida</taxon>
        <taxon>Mytiloidea</taxon>
        <taxon>Mytilidae</taxon>
        <taxon>Mytilinae</taxon>
        <taxon>Mytilus</taxon>
    </lineage>
</organism>
<dbReference type="AlphaFoldDB" id="A0A6J8C9R1"/>
<protein>
    <submittedName>
        <fullName evidence="1">Uncharacterized protein</fullName>
    </submittedName>
</protein>